<feature type="transmembrane region" description="Helical" evidence="1">
    <location>
        <begin position="57"/>
        <end position="75"/>
    </location>
</feature>
<accession>A0A166M9R4</accession>
<keyword evidence="1" id="KW-0812">Transmembrane</keyword>
<feature type="domain" description="DUF6533" evidence="2">
    <location>
        <begin position="20"/>
        <end position="68"/>
    </location>
</feature>
<feature type="transmembrane region" description="Helical" evidence="1">
    <location>
        <begin position="171"/>
        <end position="190"/>
    </location>
</feature>
<feature type="transmembrane region" description="Helical" evidence="1">
    <location>
        <begin position="123"/>
        <end position="151"/>
    </location>
</feature>
<dbReference type="Pfam" id="PF20151">
    <property type="entry name" value="DUF6533"/>
    <property type="match status" value="1"/>
</dbReference>
<organism evidence="3 4">
    <name type="scientific">Athelia psychrophila</name>
    <dbReference type="NCBI Taxonomy" id="1759441"/>
    <lineage>
        <taxon>Eukaryota</taxon>
        <taxon>Fungi</taxon>
        <taxon>Dikarya</taxon>
        <taxon>Basidiomycota</taxon>
        <taxon>Agaricomycotina</taxon>
        <taxon>Agaricomycetes</taxon>
        <taxon>Agaricomycetidae</taxon>
        <taxon>Atheliales</taxon>
        <taxon>Atheliaceae</taxon>
        <taxon>Athelia</taxon>
    </lineage>
</organism>
<protein>
    <recommendedName>
        <fullName evidence="2">DUF6533 domain-containing protein</fullName>
    </recommendedName>
</protein>
<keyword evidence="1" id="KW-0472">Membrane</keyword>
<dbReference type="Proteomes" id="UP000076532">
    <property type="component" value="Unassembled WGS sequence"/>
</dbReference>
<dbReference type="InterPro" id="IPR045340">
    <property type="entry name" value="DUF6533"/>
</dbReference>
<keyword evidence="1" id="KW-1133">Transmembrane helix</keyword>
<sequence length="336" mass="36481">MADASAELLIALYVYQAGRYVAFSCLALCMWDWLLAFPQEYDMVCKTLRGKRCRSMLMIAVYFVCRASSFAYMVADVVIEAVPLSSCDGIARTIGVLNAITTPTTAFLFLVRLNAIYLDCRTAVAFFSLCWVALLGCYVYDSILATLNIQYIPSAHMCGLTLDGPSDASSFLSIASFDTVVYVAISWRLAASSRTGGNWRGHLKSFISGSGLYRFSRTLLRDGQLYYFTTVGMSITIAYFAAGPGASSDWAGQFTPLGIAIPTVMGCRVFRELKLGIIQDAMTMPDSLTVSSAVFASEPQHEHAWTVGGSSDSASELELTDIGTKCSGARSNNQVL</sequence>
<gene>
    <name evidence="3" type="ORF">FIBSPDRAFT_445621</name>
</gene>
<feature type="transmembrane region" description="Helical" evidence="1">
    <location>
        <begin position="20"/>
        <end position="37"/>
    </location>
</feature>
<name>A0A166M9R4_9AGAM</name>
<evidence type="ECO:0000313" key="3">
    <source>
        <dbReference type="EMBL" id="KZP23778.1"/>
    </source>
</evidence>
<proteinExistence type="predicted"/>
<dbReference type="EMBL" id="KV417530">
    <property type="protein sequence ID" value="KZP23778.1"/>
    <property type="molecule type" value="Genomic_DNA"/>
</dbReference>
<dbReference type="AlphaFoldDB" id="A0A166M9R4"/>
<evidence type="ECO:0000313" key="4">
    <source>
        <dbReference type="Proteomes" id="UP000076532"/>
    </source>
</evidence>
<feature type="transmembrane region" description="Helical" evidence="1">
    <location>
        <begin position="225"/>
        <end position="244"/>
    </location>
</feature>
<evidence type="ECO:0000256" key="1">
    <source>
        <dbReference type="SAM" id="Phobius"/>
    </source>
</evidence>
<dbReference type="OrthoDB" id="3038990at2759"/>
<reference evidence="3 4" key="1">
    <citation type="journal article" date="2016" name="Mol. Biol. Evol.">
        <title>Comparative Genomics of Early-Diverging Mushroom-Forming Fungi Provides Insights into the Origins of Lignocellulose Decay Capabilities.</title>
        <authorList>
            <person name="Nagy L.G."/>
            <person name="Riley R."/>
            <person name="Tritt A."/>
            <person name="Adam C."/>
            <person name="Daum C."/>
            <person name="Floudas D."/>
            <person name="Sun H."/>
            <person name="Yadav J.S."/>
            <person name="Pangilinan J."/>
            <person name="Larsson K.H."/>
            <person name="Matsuura K."/>
            <person name="Barry K."/>
            <person name="Labutti K."/>
            <person name="Kuo R."/>
            <person name="Ohm R.A."/>
            <person name="Bhattacharya S.S."/>
            <person name="Shirouzu T."/>
            <person name="Yoshinaga Y."/>
            <person name="Martin F.M."/>
            <person name="Grigoriev I.V."/>
            <person name="Hibbett D.S."/>
        </authorList>
    </citation>
    <scope>NUCLEOTIDE SEQUENCE [LARGE SCALE GENOMIC DNA]</scope>
    <source>
        <strain evidence="3 4">CBS 109695</strain>
    </source>
</reference>
<feature type="transmembrane region" description="Helical" evidence="1">
    <location>
        <begin position="90"/>
        <end position="111"/>
    </location>
</feature>
<evidence type="ECO:0000259" key="2">
    <source>
        <dbReference type="Pfam" id="PF20151"/>
    </source>
</evidence>
<keyword evidence="4" id="KW-1185">Reference proteome</keyword>